<evidence type="ECO:0000256" key="1">
    <source>
        <dbReference type="SAM" id="MobiDB-lite"/>
    </source>
</evidence>
<feature type="domain" description="Domain of unknown function at the cortex 1" evidence="2">
    <location>
        <begin position="10"/>
        <end position="280"/>
    </location>
</feature>
<dbReference type="Proteomes" id="UP000037505">
    <property type="component" value="Unassembled WGS sequence"/>
</dbReference>
<sequence length="327" mass="37565">MAENETPKYRLKVTAGPSYDPSTHQLVPVNEDQTLRIENEHAITSLCVRIQDYTGYPDHSPRTSPYFNHPLHQSDQYSISFAIVFKHPVNANSLLFGNDFDRPIRDRLPPGFNAALRLVKWTIDPSLDGDAYADKPYLYSPAVASWNQLCIGERVRKDDEVPGMHERVVEEGGEGSGLEVRKQMGVPTSVNERRKYFQSEEARTGFEFEEGRVYWVDFGNPYLGFNVEVADLVVVDFSLHLPGITINVLPYINEDNHSLRYVLKHRDTDEVYLVVLFTLVLQGTDEEPLHKEEAERMRRESKQQHEKNDGKLGRFEWEPEPSADDVE</sequence>
<dbReference type="RefSeq" id="XP_015408056.1">
    <property type="nucleotide sequence ID" value="XM_015550058.1"/>
</dbReference>
<accession>A0A0L1J6T8</accession>
<proteinExistence type="predicted"/>
<name>A0A0L1J6T8_ASPN3</name>
<comment type="caution">
    <text evidence="3">The sequence shown here is derived from an EMBL/GenBank/DDBJ whole genome shotgun (WGS) entry which is preliminary data.</text>
</comment>
<dbReference type="STRING" id="1509407.A0A0L1J6T8"/>
<dbReference type="Pfam" id="PF08588">
    <property type="entry name" value="Duc1"/>
    <property type="match status" value="1"/>
</dbReference>
<dbReference type="AlphaFoldDB" id="A0A0L1J6T8"/>
<dbReference type="PANTHER" id="PTHR34826">
    <property type="entry name" value="UPF0590 PROTEIN C409.17C"/>
    <property type="match status" value="1"/>
</dbReference>
<evidence type="ECO:0000313" key="3">
    <source>
        <dbReference type="EMBL" id="KNG87133.1"/>
    </source>
</evidence>
<feature type="compositionally biased region" description="Basic and acidic residues" evidence="1">
    <location>
        <begin position="288"/>
        <end position="317"/>
    </location>
</feature>
<keyword evidence="4" id="KW-1185">Reference proteome</keyword>
<organism evidence="3 4">
    <name type="scientific">Aspergillus nomiae NRRL (strain ATCC 15546 / NRRL 13137 / CBS 260.88 / M93)</name>
    <dbReference type="NCBI Taxonomy" id="1509407"/>
    <lineage>
        <taxon>Eukaryota</taxon>
        <taxon>Fungi</taxon>
        <taxon>Dikarya</taxon>
        <taxon>Ascomycota</taxon>
        <taxon>Pezizomycotina</taxon>
        <taxon>Eurotiomycetes</taxon>
        <taxon>Eurotiomycetidae</taxon>
        <taxon>Eurotiales</taxon>
        <taxon>Aspergillaceae</taxon>
        <taxon>Aspergillus</taxon>
        <taxon>Aspergillus subgen. Circumdati</taxon>
    </lineage>
</organism>
<protein>
    <recommendedName>
        <fullName evidence="2">Domain of unknown function at the cortex 1 domain-containing protein</fullName>
    </recommendedName>
</protein>
<dbReference type="EMBL" id="JNOM01000091">
    <property type="protein sequence ID" value="KNG87133.1"/>
    <property type="molecule type" value="Genomic_DNA"/>
</dbReference>
<evidence type="ECO:0000313" key="4">
    <source>
        <dbReference type="Proteomes" id="UP000037505"/>
    </source>
</evidence>
<dbReference type="OrthoDB" id="2119945at2759"/>
<gene>
    <name evidence="3" type="ORF">ANOM_004801</name>
</gene>
<evidence type="ECO:0000259" key="2">
    <source>
        <dbReference type="Pfam" id="PF08588"/>
    </source>
</evidence>
<dbReference type="PANTHER" id="PTHR34826:SF2">
    <property type="entry name" value="UPF0590 PROTEIN C409.17C"/>
    <property type="match status" value="1"/>
</dbReference>
<feature type="compositionally biased region" description="Acidic residues" evidence="1">
    <location>
        <begin position="318"/>
        <end position="327"/>
    </location>
</feature>
<feature type="region of interest" description="Disordered" evidence="1">
    <location>
        <begin position="288"/>
        <end position="327"/>
    </location>
</feature>
<reference evidence="3 4" key="1">
    <citation type="submission" date="2014-06" db="EMBL/GenBank/DDBJ databases">
        <title>The Genome of the Aflatoxigenic Filamentous Fungus Aspergillus nomius.</title>
        <authorList>
            <person name="Moore M.G."/>
            <person name="Shannon B.M."/>
            <person name="Brian M.M."/>
        </authorList>
    </citation>
    <scope>NUCLEOTIDE SEQUENCE [LARGE SCALE GENOMIC DNA]</scope>
    <source>
        <strain evidence="3 4">NRRL 13137</strain>
    </source>
</reference>
<dbReference type="InterPro" id="IPR013897">
    <property type="entry name" value="Duc1"/>
</dbReference>
<dbReference type="GeneID" id="26806605"/>